<dbReference type="InterPro" id="IPR051202">
    <property type="entry name" value="Peptidase_C40"/>
</dbReference>
<feature type="domain" description="NlpC/P60" evidence="7">
    <location>
        <begin position="215"/>
        <end position="334"/>
    </location>
</feature>
<evidence type="ECO:0000259" key="7">
    <source>
        <dbReference type="PROSITE" id="PS51935"/>
    </source>
</evidence>
<feature type="chain" id="PRO_5045517517" evidence="6">
    <location>
        <begin position="22"/>
        <end position="334"/>
    </location>
</feature>
<dbReference type="RefSeq" id="WP_057810271.1">
    <property type="nucleotide sequence ID" value="NZ_AZGN01000028.1"/>
</dbReference>
<dbReference type="Pfam" id="PF00877">
    <property type="entry name" value="NLPC_P60"/>
    <property type="match status" value="1"/>
</dbReference>
<dbReference type="InterPro" id="IPR000064">
    <property type="entry name" value="NLP_P60_dom"/>
</dbReference>
<protein>
    <submittedName>
        <fullName evidence="8">Cell wall-associated hydrolase</fullName>
    </submittedName>
</protein>
<keyword evidence="4" id="KW-0788">Thiol protease</keyword>
<evidence type="ECO:0000313" key="8">
    <source>
        <dbReference type="EMBL" id="KRM33289.1"/>
    </source>
</evidence>
<dbReference type="Gene3D" id="3.90.1720.10">
    <property type="entry name" value="endopeptidase domain like (from Nostoc punctiforme)"/>
    <property type="match status" value="1"/>
</dbReference>
<dbReference type="Proteomes" id="UP000051735">
    <property type="component" value="Unassembled WGS sequence"/>
</dbReference>
<dbReference type="PROSITE" id="PS51935">
    <property type="entry name" value="NLPC_P60"/>
    <property type="match status" value="1"/>
</dbReference>
<evidence type="ECO:0000256" key="6">
    <source>
        <dbReference type="SAM" id="SignalP"/>
    </source>
</evidence>
<name>A0ABR5PQV3_9LACO</name>
<gene>
    <name evidence="8" type="ORF">FC44_GL001344</name>
</gene>
<comment type="caution">
    <text evidence="8">The sequence shown here is derived from an EMBL/GenBank/DDBJ whole genome shotgun (WGS) entry which is preliminary data.</text>
</comment>
<evidence type="ECO:0000256" key="2">
    <source>
        <dbReference type="ARBA" id="ARBA00022670"/>
    </source>
</evidence>
<dbReference type="GeneID" id="75117213"/>
<dbReference type="SUPFAM" id="SSF54001">
    <property type="entry name" value="Cysteine proteinases"/>
    <property type="match status" value="1"/>
</dbReference>
<evidence type="ECO:0000313" key="9">
    <source>
        <dbReference type="Proteomes" id="UP000051735"/>
    </source>
</evidence>
<reference evidence="8 9" key="1">
    <citation type="journal article" date="2015" name="Genome Announc.">
        <title>Expanding the biotechnology potential of lactobacilli through comparative genomics of 213 strains and associated genera.</title>
        <authorList>
            <person name="Sun Z."/>
            <person name="Harris H.M."/>
            <person name="McCann A."/>
            <person name="Guo C."/>
            <person name="Argimon S."/>
            <person name="Zhang W."/>
            <person name="Yang X."/>
            <person name="Jeffery I.B."/>
            <person name="Cooney J.C."/>
            <person name="Kagawa T.F."/>
            <person name="Liu W."/>
            <person name="Song Y."/>
            <person name="Salvetti E."/>
            <person name="Wrobel A."/>
            <person name="Rasinkangas P."/>
            <person name="Parkhill J."/>
            <person name="Rea M.C."/>
            <person name="O'Sullivan O."/>
            <person name="Ritari J."/>
            <person name="Douillard F.P."/>
            <person name="Paul Ross R."/>
            <person name="Yang R."/>
            <person name="Briner A.E."/>
            <person name="Felis G.E."/>
            <person name="de Vos W.M."/>
            <person name="Barrangou R."/>
            <person name="Klaenhammer T.R."/>
            <person name="Caufield P.W."/>
            <person name="Cui Y."/>
            <person name="Zhang H."/>
            <person name="O'Toole P.W."/>
        </authorList>
    </citation>
    <scope>NUCLEOTIDE SEQUENCE [LARGE SCALE GENOMIC DNA]</scope>
    <source>
        <strain evidence="8 9">DSM 6629</strain>
    </source>
</reference>
<keyword evidence="2" id="KW-0645">Protease</keyword>
<evidence type="ECO:0000256" key="4">
    <source>
        <dbReference type="ARBA" id="ARBA00022807"/>
    </source>
</evidence>
<proteinExistence type="inferred from homology"/>
<sequence>MSHNFFKIGAAAALTVTGLSAATSVKTVSASSFKTAIKRVRIKYLPGQGVRIWTNYNNGQFMGFRAKDGTEWNIAQTAIDKSGNLWYKVGTREWIEARYTEDIENPKPAKTKKPKKTKNPVVQILDKTAKNVAVKKKKTAEKKADDQAQAQKPEVKKNDKVAAPTKPTALKNTVKKTNKIKKAKSIVTNTLNKLNKASTPAQKPASQQAPSVSTATKLNAIVSLAKQQVGKPYIWGGVGPDNYDCSGLVQYVYGHAAGVNMPRVTADQVRVGQTVPMDQLKPGDLIYWGSITSPYHVAIYVGNDQYVSAATPDQGVALQKLTTYYYPTIAKRVL</sequence>
<dbReference type="PANTHER" id="PTHR47053">
    <property type="entry name" value="MUREIN DD-ENDOPEPTIDASE MEPH-RELATED"/>
    <property type="match status" value="1"/>
</dbReference>
<organism evidence="8 9">
    <name type="scientific">Lactobacillus intestinalis DSM 6629</name>
    <dbReference type="NCBI Taxonomy" id="1423761"/>
    <lineage>
        <taxon>Bacteria</taxon>
        <taxon>Bacillati</taxon>
        <taxon>Bacillota</taxon>
        <taxon>Bacilli</taxon>
        <taxon>Lactobacillales</taxon>
        <taxon>Lactobacillaceae</taxon>
        <taxon>Lactobacillus</taxon>
    </lineage>
</organism>
<keyword evidence="6" id="KW-0732">Signal</keyword>
<dbReference type="PANTHER" id="PTHR47053:SF1">
    <property type="entry name" value="MUREIN DD-ENDOPEPTIDASE MEPH-RELATED"/>
    <property type="match status" value="1"/>
</dbReference>
<comment type="similarity">
    <text evidence="1">Belongs to the peptidase C40 family.</text>
</comment>
<dbReference type="InterPro" id="IPR038765">
    <property type="entry name" value="Papain-like_cys_pep_sf"/>
</dbReference>
<evidence type="ECO:0000256" key="5">
    <source>
        <dbReference type="SAM" id="MobiDB-lite"/>
    </source>
</evidence>
<accession>A0ABR5PQV3</accession>
<feature type="region of interest" description="Disordered" evidence="5">
    <location>
        <begin position="133"/>
        <end position="166"/>
    </location>
</feature>
<dbReference type="EMBL" id="AZGN01000028">
    <property type="protein sequence ID" value="KRM33289.1"/>
    <property type="molecule type" value="Genomic_DNA"/>
</dbReference>
<keyword evidence="9" id="KW-1185">Reference proteome</keyword>
<evidence type="ECO:0000256" key="3">
    <source>
        <dbReference type="ARBA" id="ARBA00022801"/>
    </source>
</evidence>
<evidence type="ECO:0000256" key="1">
    <source>
        <dbReference type="ARBA" id="ARBA00007074"/>
    </source>
</evidence>
<keyword evidence="3 8" id="KW-0378">Hydrolase</keyword>
<dbReference type="GO" id="GO:0016787">
    <property type="term" value="F:hydrolase activity"/>
    <property type="evidence" value="ECO:0007669"/>
    <property type="project" value="UniProtKB-KW"/>
</dbReference>
<feature type="signal peptide" evidence="6">
    <location>
        <begin position="1"/>
        <end position="21"/>
    </location>
</feature>